<dbReference type="EMBL" id="MT141836">
    <property type="protein sequence ID" value="QJA70970.1"/>
    <property type="molecule type" value="Genomic_DNA"/>
</dbReference>
<dbReference type="AlphaFoldDB" id="A0A6M3KYX1"/>
<name>A0A6M3KYX1_9ZZZZ</name>
<protein>
    <submittedName>
        <fullName evidence="2">Uncharacterized protein</fullName>
    </submittedName>
</protein>
<gene>
    <name evidence="1" type="ORF">MM415A03442_0011</name>
    <name evidence="2" type="ORF">MM415B02087_0013</name>
</gene>
<proteinExistence type="predicted"/>
<accession>A0A6M3KYX1</accession>
<evidence type="ECO:0000313" key="1">
    <source>
        <dbReference type="EMBL" id="QJA70970.1"/>
    </source>
</evidence>
<evidence type="ECO:0000313" key="2">
    <source>
        <dbReference type="EMBL" id="QJA86375.1"/>
    </source>
</evidence>
<reference evidence="2" key="1">
    <citation type="submission" date="2020-03" db="EMBL/GenBank/DDBJ databases">
        <title>The deep terrestrial virosphere.</title>
        <authorList>
            <person name="Holmfeldt K."/>
            <person name="Nilsson E."/>
            <person name="Simone D."/>
            <person name="Lopez-Fernandez M."/>
            <person name="Wu X."/>
            <person name="de Brujin I."/>
            <person name="Lundin D."/>
            <person name="Andersson A."/>
            <person name="Bertilsson S."/>
            <person name="Dopson M."/>
        </authorList>
    </citation>
    <scope>NUCLEOTIDE SEQUENCE</scope>
    <source>
        <strain evidence="1">MM415A03442</strain>
        <strain evidence="2">MM415B02087</strain>
    </source>
</reference>
<dbReference type="EMBL" id="MT142631">
    <property type="protein sequence ID" value="QJA86375.1"/>
    <property type="molecule type" value="Genomic_DNA"/>
</dbReference>
<organism evidence="2">
    <name type="scientific">viral metagenome</name>
    <dbReference type="NCBI Taxonomy" id="1070528"/>
    <lineage>
        <taxon>unclassified sequences</taxon>
        <taxon>metagenomes</taxon>
        <taxon>organismal metagenomes</taxon>
    </lineage>
</organism>
<sequence length="106" mass="12396">MPEGPGPSMPVTDRSQILGSWDTFGETAIFDEDGTFKRLKLNERWKGRWELTEYGVLLSEIYISRAGEYGYGGWIEYQMDSWLLDARISPDEETLYIESITYTRRR</sequence>